<keyword evidence="2" id="KW-0479">Metal-binding</keyword>
<proteinExistence type="inferred from homology"/>
<keyword evidence="2" id="KW-0560">Oxidoreductase</keyword>
<comment type="similarity">
    <text evidence="1 2">Belongs to the cytochrome P450 family.</text>
</comment>
<protein>
    <submittedName>
        <fullName evidence="4">Cytochrome P450</fullName>
    </submittedName>
</protein>
<dbReference type="InterPro" id="IPR002397">
    <property type="entry name" value="Cyt_P450_B"/>
</dbReference>
<name>A0ABT2JMV8_9ACTN</name>
<dbReference type="SUPFAM" id="SSF48264">
    <property type="entry name" value="Cytochrome P450"/>
    <property type="match status" value="1"/>
</dbReference>
<keyword evidence="2" id="KW-0349">Heme</keyword>
<dbReference type="InterPro" id="IPR001128">
    <property type="entry name" value="Cyt_P450"/>
</dbReference>
<evidence type="ECO:0000313" key="4">
    <source>
        <dbReference type="EMBL" id="MCT2589156.1"/>
    </source>
</evidence>
<dbReference type="InterPro" id="IPR017972">
    <property type="entry name" value="Cyt_P450_CS"/>
</dbReference>
<organism evidence="4 5">
    <name type="scientific">Streptomyces gossypii</name>
    <dbReference type="NCBI Taxonomy" id="2883101"/>
    <lineage>
        <taxon>Bacteria</taxon>
        <taxon>Bacillati</taxon>
        <taxon>Actinomycetota</taxon>
        <taxon>Actinomycetes</taxon>
        <taxon>Kitasatosporales</taxon>
        <taxon>Streptomycetaceae</taxon>
        <taxon>Streptomyces</taxon>
    </lineage>
</organism>
<dbReference type="EMBL" id="JAJAGO010000002">
    <property type="protein sequence ID" value="MCT2589156.1"/>
    <property type="molecule type" value="Genomic_DNA"/>
</dbReference>
<gene>
    <name evidence="4" type="ORF">LHJ74_04255</name>
</gene>
<evidence type="ECO:0000256" key="2">
    <source>
        <dbReference type="RuleBase" id="RU000461"/>
    </source>
</evidence>
<dbReference type="Pfam" id="PF00067">
    <property type="entry name" value="p450"/>
    <property type="match status" value="1"/>
</dbReference>
<dbReference type="PROSITE" id="PS00086">
    <property type="entry name" value="CYTOCHROME_P450"/>
    <property type="match status" value="1"/>
</dbReference>
<keyword evidence="5" id="KW-1185">Reference proteome</keyword>
<dbReference type="RefSeq" id="WP_260216144.1">
    <property type="nucleotide sequence ID" value="NZ_JAJAGO010000002.1"/>
</dbReference>
<dbReference type="Proteomes" id="UP001156389">
    <property type="component" value="Unassembled WGS sequence"/>
</dbReference>
<dbReference type="CDD" id="cd11031">
    <property type="entry name" value="Cyp158A-like"/>
    <property type="match status" value="1"/>
</dbReference>
<dbReference type="InterPro" id="IPR036396">
    <property type="entry name" value="Cyt_P450_sf"/>
</dbReference>
<keyword evidence="2" id="KW-0408">Iron</keyword>
<evidence type="ECO:0000256" key="3">
    <source>
        <dbReference type="SAM" id="MobiDB-lite"/>
    </source>
</evidence>
<dbReference type="PANTHER" id="PTHR46696">
    <property type="entry name" value="P450, PUTATIVE (EUROFUNG)-RELATED"/>
    <property type="match status" value="1"/>
</dbReference>
<accession>A0ABT2JMV8</accession>
<evidence type="ECO:0000256" key="1">
    <source>
        <dbReference type="ARBA" id="ARBA00010617"/>
    </source>
</evidence>
<feature type="region of interest" description="Disordered" evidence="3">
    <location>
        <begin position="63"/>
        <end position="86"/>
    </location>
</feature>
<keyword evidence="2" id="KW-0503">Monooxygenase</keyword>
<dbReference type="Gene3D" id="1.10.630.10">
    <property type="entry name" value="Cytochrome P450"/>
    <property type="match status" value="1"/>
</dbReference>
<evidence type="ECO:0000313" key="5">
    <source>
        <dbReference type="Proteomes" id="UP001156389"/>
    </source>
</evidence>
<dbReference type="PRINTS" id="PR00385">
    <property type="entry name" value="P450"/>
</dbReference>
<reference evidence="4 5" key="1">
    <citation type="submission" date="2021-10" db="EMBL/GenBank/DDBJ databases">
        <title>Streptomyces gossypii sp. nov., isolated from soil collected from cotton field.</title>
        <authorList>
            <person name="Ge X."/>
            <person name="Chen X."/>
            <person name="Liu W."/>
        </authorList>
    </citation>
    <scope>NUCLEOTIDE SEQUENCE [LARGE SCALE GENOMIC DNA]</scope>
    <source>
        <strain evidence="4 5">N2-109</strain>
    </source>
</reference>
<dbReference type="PRINTS" id="PR00359">
    <property type="entry name" value="BP450"/>
</dbReference>
<dbReference type="PANTHER" id="PTHR46696:SF6">
    <property type="entry name" value="P450, PUTATIVE (EUROFUNG)-RELATED"/>
    <property type="match status" value="1"/>
</dbReference>
<sequence length="396" mass="44251">MSAEFFPFPEEPLGRVPQSCTWRREADPLGQVTLPSGDEVRLAVRFLDVEAVLTDPRFSRDLSKPGCPRLQSGADMSDDRDTLINMDPPRHSRVRKLLSRAFTVRNIEKLRPRVREIVQELVDGMLASPRPVDLMAALAEPLPMRVIAGILGVADSDLDKFRHWSYVAMSITPDMAQERVEGREEFFAYLLALIERHGREPGTDLLDTMIEASEDGDRLSGAELCDTARSLLLAGHETTMTSIGRGVFTLLRHPEQYAELVADPRLVPAAVEETLRYDFPADVGFLRVATEDVELPSGTVRRGEGVMPLISSAHADSKQFTDPEVFDIHRTDNAHIAFGKGPHYCIGGHLARVQLQEAYDVLVRTFPNLRLAVPAEEIVWKPDMMTHAIAELPLTW</sequence>
<comment type="caution">
    <text evidence="4">The sequence shown here is derived from an EMBL/GenBank/DDBJ whole genome shotgun (WGS) entry which is preliminary data.</text>
</comment>